<comment type="caution">
    <text evidence="2">The sequence shown here is derived from an EMBL/GenBank/DDBJ whole genome shotgun (WGS) entry which is preliminary data.</text>
</comment>
<evidence type="ECO:0000256" key="1">
    <source>
        <dbReference type="SAM" id="MobiDB-lite"/>
    </source>
</evidence>
<sequence>MGVHKQVLRDSYSFTAVRELIDSGSKGLRRLCYSSEDWELLISYNGWDCLLVTSAVTTRLHRFRPGGHRHSAKMKVDPIRYPHPTRFWLARCGCEIEVISRCFPSSLKQNEFETAQPLSSLIKDLEHHAADEPQVPDGVRGRRQQAGQPRASSAALHAATPHHLPKVRDNNHREINEV</sequence>
<protein>
    <submittedName>
        <fullName evidence="2">Uncharacterized protein</fullName>
    </submittedName>
</protein>
<dbReference type="AlphaFoldDB" id="A0A4C1XYB8"/>
<evidence type="ECO:0000313" key="2">
    <source>
        <dbReference type="EMBL" id="GBP67684.1"/>
    </source>
</evidence>
<feature type="compositionally biased region" description="Basic and acidic residues" evidence="1">
    <location>
        <begin position="166"/>
        <end position="178"/>
    </location>
</feature>
<keyword evidence="3" id="KW-1185">Reference proteome</keyword>
<feature type="region of interest" description="Disordered" evidence="1">
    <location>
        <begin position="131"/>
        <end position="178"/>
    </location>
</feature>
<dbReference type="EMBL" id="BGZK01000988">
    <property type="protein sequence ID" value="GBP67684.1"/>
    <property type="molecule type" value="Genomic_DNA"/>
</dbReference>
<organism evidence="2 3">
    <name type="scientific">Eumeta variegata</name>
    <name type="common">Bagworm moth</name>
    <name type="synonym">Eumeta japonica</name>
    <dbReference type="NCBI Taxonomy" id="151549"/>
    <lineage>
        <taxon>Eukaryota</taxon>
        <taxon>Metazoa</taxon>
        <taxon>Ecdysozoa</taxon>
        <taxon>Arthropoda</taxon>
        <taxon>Hexapoda</taxon>
        <taxon>Insecta</taxon>
        <taxon>Pterygota</taxon>
        <taxon>Neoptera</taxon>
        <taxon>Endopterygota</taxon>
        <taxon>Lepidoptera</taxon>
        <taxon>Glossata</taxon>
        <taxon>Ditrysia</taxon>
        <taxon>Tineoidea</taxon>
        <taxon>Psychidae</taxon>
        <taxon>Oiketicinae</taxon>
        <taxon>Eumeta</taxon>
    </lineage>
</organism>
<proteinExistence type="predicted"/>
<accession>A0A4C1XYB8</accession>
<name>A0A4C1XYB8_EUMVA</name>
<gene>
    <name evidence="2" type="ORF">EVAR_90534_1</name>
</gene>
<evidence type="ECO:0000313" key="3">
    <source>
        <dbReference type="Proteomes" id="UP000299102"/>
    </source>
</evidence>
<feature type="compositionally biased region" description="Low complexity" evidence="1">
    <location>
        <begin position="144"/>
        <end position="162"/>
    </location>
</feature>
<reference evidence="2 3" key="1">
    <citation type="journal article" date="2019" name="Commun. Biol.">
        <title>The bagworm genome reveals a unique fibroin gene that provides high tensile strength.</title>
        <authorList>
            <person name="Kono N."/>
            <person name="Nakamura H."/>
            <person name="Ohtoshi R."/>
            <person name="Tomita M."/>
            <person name="Numata K."/>
            <person name="Arakawa K."/>
        </authorList>
    </citation>
    <scope>NUCLEOTIDE SEQUENCE [LARGE SCALE GENOMIC DNA]</scope>
</reference>
<dbReference type="Proteomes" id="UP000299102">
    <property type="component" value="Unassembled WGS sequence"/>
</dbReference>